<comment type="caution">
    <text evidence="9">The sequence shown here is derived from an EMBL/GenBank/DDBJ whole genome shotgun (WGS) entry which is preliminary data.</text>
</comment>
<evidence type="ECO:0000313" key="9">
    <source>
        <dbReference type="EMBL" id="TVX93091.1"/>
    </source>
</evidence>
<feature type="transmembrane region" description="Helical" evidence="7">
    <location>
        <begin position="33"/>
        <end position="52"/>
    </location>
</feature>
<protein>
    <submittedName>
        <fullName evidence="9">DMT family transporter</fullName>
    </submittedName>
</protein>
<feature type="domain" description="EamA" evidence="8">
    <location>
        <begin position="5"/>
        <end position="136"/>
    </location>
</feature>
<gene>
    <name evidence="9" type="ORF">FPZ44_08470</name>
</gene>
<dbReference type="EMBL" id="VNJK01000001">
    <property type="protein sequence ID" value="TVX93091.1"/>
    <property type="molecule type" value="Genomic_DNA"/>
</dbReference>
<dbReference type="RefSeq" id="WP_144989234.1">
    <property type="nucleotide sequence ID" value="NZ_VNJK01000001.1"/>
</dbReference>
<keyword evidence="5 7" id="KW-1133">Transmembrane helix</keyword>
<keyword evidence="10" id="KW-1185">Reference proteome</keyword>
<evidence type="ECO:0000256" key="3">
    <source>
        <dbReference type="ARBA" id="ARBA00022475"/>
    </source>
</evidence>
<dbReference type="Pfam" id="PF00892">
    <property type="entry name" value="EamA"/>
    <property type="match status" value="2"/>
</dbReference>
<feature type="transmembrane region" description="Helical" evidence="7">
    <location>
        <begin position="93"/>
        <end position="114"/>
    </location>
</feature>
<comment type="subcellular location">
    <subcellularLocation>
        <location evidence="1">Cell membrane</location>
        <topology evidence="1">Multi-pass membrane protein</topology>
    </subcellularLocation>
</comment>
<feature type="transmembrane region" description="Helical" evidence="7">
    <location>
        <begin position="121"/>
        <end position="138"/>
    </location>
</feature>
<keyword evidence="4 7" id="KW-0812">Transmembrane</keyword>
<dbReference type="GO" id="GO:0005886">
    <property type="term" value="C:plasma membrane"/>
    <property type="evidence" value="ECO:0007669"/>
    <property type="project" value="UniProtKB-SubCell"/>
</dbReference>
<dbReference type="PANTHER" id="PTHR32322">
    <property type="entry name" value="INNER MEMBRANE TRANSPORTER"/>
    <property type="match status" value="1"/>
</dbReference>
<reference evidence="9 10" key="1">
    <citation type="submission" date="2019-07" db="EMBL/GenBank/DDBJ databases">
        <authorList>
            <person name="Kim J."/>
        </authorList>
    </citation>
    <scope>NUCLEOTIDE SEQUENCE [LARGE SCALE GENOMIC DNA]</scope>
    <source>
        <strain evidence="9 10">N4</strain>
    </source>
</reference>
<dbReference type="SUPFAM" id="SSF103481">
    <property type="entry name" value="Multidrug resistance efflux transporter EmrE"/>
    <property type="match status" value="2"/>
</dbReference>
<dbReference type="PANTHER" id="PTHR32322:SF18">
    <property type="entry name" value="S-ADENOSYLMETHIONINE_S-ADENOSYLHOMOCYSTEINE TRANSPORTER"/>
    <property type="match status" value="1"/>
</dbReference>
<feature type="transmembrane region" description="Helical" evidence="7">
    <location>
        <begin position="268"/>
        <end position="289"/>
    </location>
</feature>
<evidence type="ECO:0000256" key="5">
    <source>
        <dbReference type="ARBA" id="ARBA00022989"/>
    </source>
</evidence>
<evidence type="ECO:0000256" key="4">
    <source>
        <dbReference type="ARBA" id="ARBA00022692"/>
    </source>
</evidence>
<keyword evidence="3" id="KW-1003">Cell membrane</keyword>
<feature type="transmembrane region" description="Helical" evidence="7">
    <location>
        <begin position="210"/>
        <end position="231"/>
    </location>
</feature>
<dbReference type="InterPro" id="IPR050638">
    <property type="entry name" value="AA-Vitamin_Transporters"/>
</dbReference>
<feature type="transmembrane region" description="Helical" evidence="7">
    <location>
        <begin position="174"/>
        <end position="198"/>
    </location>
</feature>
<dbReference type="OrthoDB" id="9805239at2"/>
<accession>A0A559IZP1</accession>
<evidence type="ECO:0000256" key="1">
    <source>
        <dbReference type="ARBA" id="ARBA00004651"/>
    </source>
</evidence>
<feature type="transmembrane region" description="Helical" evidence="7">
    <location>
        <begin position="144"/>
        <end position="167"/>
    </location>
</feature>
<feature type="domain" description="EamA" evidence="8">
    <location>
        <begin position="152"/>
        <end position="284"/>
    </location>
</feature>
<evidence type="ECO:0000259" key="8">
    <source>
        <dbReference type="Pfam" id="PF00892"/>
    </source>
</evidence>
<evidence type="ECO:0000256" key="7">
    <source>
        <dbReference type="SAM" id="Phobius"/>
    </source>
</evidence>
<feature type="transmembrane region" description="Helical" evidence="7">
    <location>
        <begin position="64"/>
        <end position="87"/>
    </location>
</feature>
<evidence type="ECO:0000256" key="2">
    <source>
        <dbReference type="ARBA" id="ARBA00007362"/>
    </source>
</evidence>
<dbReference type="InterPro" id="IPR037185">
    <property type="entry name" value="EmrE-like"/>
</dbReference>
<organism evidence="9 10">
    <name type="scientific">Paenibacillus agilis</name>
    <dbReference type="NCBI Taxonomy" id="3020863"/>
    <lineage>
        <taxon>Bacteria</taxon>
        <taxon>Bacillati</taxon>
        <taxon>Bacillota</taxon>
        <taxon>Bacilli</taxon>
        <taxon>Bacillales</taxon>
        <taxon>Paenibacillaceae</taxon>
        <taxon>Paenibacillus</taxon>
    </lineage>
</organism>
<name>A0A559IZP1_9BACL</name>
<feature type="transmembrane region" description="Helical" evidence="7">
    <location>
        <begin position="243"/>
        <end position="262"/>
    </location>
</feature>
<dbReference type="Proteomes" id="UP000318102">
    <property type="component" value="Unassembled WGS sequence"/>
</dbReference>
<dbReference type="AlphaFoldDB" id="A0A559IZP1"/>
<evidence type="ECO:0000313" key="10">
    <source>
        <dbReference type="Proteomes" id="UP000318102"/>
    </source>
</evidence>
<proteinExistence type="inferred from homology"/>
<dbReference type="InterPro" id="IPR000620">
    <property type="entry name" value="EamA_dom"/>
</dbReference>
<sequence length="311" mass="35061">MKGFIYTLLILTSMLWGGNFVASKLLVDHAEPLTLVLFRWGIAIIVWLPIVLKKERKILPPRAAWLPLLLMGLTGVLLFNVCMFYALEHTTATNTGLISALNPIMIALLSFIIYRDRLHTLQIVAMCVSFSGVIYFILQGDLSRLWLMSFNIGDLWMLGSVLIWGIYSIASKWAMMYISPFLSTFWGGIIGVLFMLPLEWRNLISTTGDTWFWIGIAYTSVGATVAAMMFWNIGVQRVGGTQAGMFLNLNPIFTGVFAYLILNEQMTMQQWIGAIIVLCGVFAFTIIGIKTTREEQRRHEQNNAEQASCVH</sequence>
<keyword evidence="6 7" id="KW-0472">Membrane</keyword>
<evidence type="ECO:0000256" key="6">
    <source>
        <dbReference type="ARBA" id="ARBA00023136"/>
    </source>
</evidence>
<comment type="similarity">
    <text evidence="2">Belongs to the EamA transporter family.</text>
</comment>